<evidence type="ECO:0000256" key="13">
    <source>
        <dbReference type="ARBA" id="ARBA00051626"/>
    </source>
</evidence>
<dbReference type="GO" id="GO:0032991">
    <property type="term" value="C:protein-containing complex"/>
    <property type="evidence" value="ECO:0007669"/>
    <property type="project" value="UniProtKB-ARBA"/>
</dbReference>
<feature type="active site" evidence="16">
    <location>
        <position position="196"/>
    </location>
</feature>
<dbReference type="GO" id="GO:0043065">
    <property type="term" value="P:positive regulation of apoptotic process"/>
    <property type="evidence" value="ECO:0007669"/>
    <property type="project" value="UniProtKB-ARBA"/>
</dbReference>
<evidence type="ECO:0000256" key="16">
    <source>
        <dbReference type="PIRSR" id="PIRSR038001-1"/>
    </source>
</evidence>
<dbReference type="GO" id="GO:0004197">
    <property type="term" value="F:cysteine-type endopeptidase activity"/>
    <property type="evidence" value="ECO:0007669"/>
    <property type="project" value="InterPro"/>
</dbReference>
<dbReference type="Ensembl" id="ENSCCRT00010103438.1">
    <property type="protein sequence ID" value="ENSCCRP00010093269.1"/>
    <property type="gene ID" value="ENSCCRG00010040820.1"/>
</dbReference>
<dbReference type="PANTHER" id="PTHR48169:SF7">
    <property type="entry name" value="CASPASE 10"/>
    <property type="match status" value="1"/>
</dbReference>
<feature type="active site" evidence="16">
    <location>
        <position position="237"/>
    </location>
</feature>
<dbReference type="PROSITE" id="PS01122">
    <property type="entry name" value="CASPASE_CYS"/>
    <property type="match status" value="1"/>
</dbReference>
<dbReference type="InterPro" id="IPR029030">
    <property type="entry name" value="Caspase-like_dom_sf"/>
</dbReference>
<dbReference type="InterPro" id="IPR033139">
    <property type="entry name" value="Caspase_cys_AS"/>
</dbReference>
<evidence type="ECO:0000256" key="2">
    <source>
        <dbReference type="ARBA" id="ARBA00004496"/>
    </source>
</evidence>
<dbReference type="GO" id="GO:0005737">
    <property type="term" value="C:cytoplasm"/>
    <property type="evidence" value="ECO:0007669"/>
    <property type="project" value="UniProtKB-SubCell"/>
</dbReference>
<comment type="similarity">
    <text evidence="3 17">Belongs to the peptidase C14A family.</text>
</comment>
<dbReference type="PRINTS" id="PR00376">
    <property type="entry name" value="IL1BCENZYME"/>
</dbReference>
<dbReference type="Proteomes" id="UP000694427">
    <property type="component" value="Unplaced"/>
</dbReference>
<evidence type="ECO:0000313" key="21">
    <source>
        <dbReference type="Ensembl" id="ENSCCRP00010093269.1"/>
    </source>
</evidence>
<feature type="compositionally biased region" description="Polar residues" evidence="18">
    <location>
        <begin position="39"/>
        <end position="55"/>
    </location>
</feature>
<evidence type="ECO:0000259" key="20">
    <source>
        <dbReference type="PROSITE" id="PS50208"/>
    </source>
</evidence>
<dbReference type="PIRSF" id="PIRSF038001">
    <property type="entry name" value="Caspase_ICE"/>
    <property type="match status" value="1"/>
</dbReference>
<dbReference type="FunFam" id="3.40.50.1460:FF:000008">
    <property type="entry name" value="caspase-8 isoform X1"/>
    <property type="match status" value="1"/>
</dbReference>
<dbReference type="CDD" id="cd00032">
    <property type="entry name" value="CASc"/>
    <property type="match status" value="1"/>
</dbReference>
<dbReference type="SUPFAM" id="SSF52129">
    <property type="entry name" value="Caspase-like"/>
    <property type="match status" value="1"/>
</dbReference>
<keyword evidence="4" id="KW-0963">Cytoplasm</keyword>
<keyword evidence="8" id="KW-0677">Repeat</keyword>
<evidence type="ECO:0000256" key="3">
    <source>
        <dbReference type="ARBA" id="ARBA00010134"/>
    </source>
</evidence>
<evidence type="ECO:0000256" key="14">
    <source>
        <dbReference type="ARBA" id="ARBA00066479"/>
    </source>
</evidence>
<dbReference type="InterPro" id="IPR002138">
    <property type="entry name" value="Pept_C14_p10"/>
</dbReference>
<dbReference type="Proteomes" id="UP000694701">
    <property type="component" value="Unplaced"/>
</dbReference>
<evidence type="ECO:0000256" key="1">
    <source>
        <dbReference type="ARBA" id="ARBA00004123"/>
    </source>
</evidence>
<reference evidence="21" key="1">
    <citation type="submission" date="2025-05" db="UniProtKB">
        <authorList>
            <consortium name="Ensembl"/>
        </authorList>
    </citation>
    <scope>IDENTIFICATION</scope>
</reference>
<evidence type="ECO:0000256" key="6">
    <source>
        <dbReference type="ARBA" id="ARBA00022670"/>
    </source>
</evidence>
<evidence type="ECO:0000259" key="19">
    <source>
        <dbReference type="PROSITE" id="PS50207"/>
    </source>
</evidence>
<name>A0A8C1NL26_CYPCA</name>
<dbReference type="GO" id="GO:0005886">
    <property type="term" value="C:plasma membrane"/>
    <property type="evidence" value="ECO:0007669"/>
    <property type="project" value="UniProtKB-ARBA"/>
</dbReference>
<dbReference type="PROSITE" id="PS50208">
    <property type="entry name" value="CASPASE_P20"/>
    <property type="match status" value="1"/>
</dbReference>
<dbReference type="SMART" id="SM00115">
    <property type="entry name" value="CASc"/>
    <property type="match status" value="1"/>
</dbReference>
<dbReference type="Pfam" id="PF00656">
    <property type="entry name" value="Peptidase_C14"/>
    <property type="match status" value="1"/>
</dbReference>
<evidence type="ECO:0000256" key="18">
    <source>
        <dbReference type="SAM" id="MobiDB-lite"/>
    </source>
</evidence>
<evidence type="ECO:0000256" key="5">
    <source>
        <dbReference type="ARBA" id="ARBA00022553"/>
    </source>
</evidence>
<accession>A0A8C1NL26</accession>
<dbReference type="InterPro" id="IPR015917">
    <property type="entry name" value="Pept_C14A"/>
</dbReference>
<evidence type="ECO:0000256" key="9">
    <source>
        <dbReference type="ARBA" id="ARBA00022801"/>
    </source>
</evidence>
<keyword evidence="7" id="KW-0053">Apoptosis</keyword>
<dbReference type="PANTHER" id="PTHR48169">
    <property type="entry name" value="DED DOMAIN-CONTAINING PROTEIN"/>
    <property type="match status" value="1"/>
</dbReference>
<dbReference type="EC" id="3.4.22.61" evidence="14"/>
<feature type="compositionally biased region" description="Basic and acidic residues" evidence="18">
    <location>
        <begin position="56"/>
        <end position="72"/>
    </location>
</feature>
<evidence type="ECO:0000256" key="12">
    <source>
        <dbReference type="ARBA" id="ARBA00023242"/>
    </source>
</evidence>
<keyword evidence="10" id="KW-0788">Thiol protease</keyword>
<evidence type="ECO:0000256" key="17">
    <source>
        <dbReference type="RuleBase" id="RU003971"/>
    </source>
</evidence>
<feature type="domain" description="Caspase family p20" evidence="20">
    <location>
        <begin position="119"/>
        <end position="241"/>
    </location>
</feature>
<organism evidence="21 22">
    <name type="scientific">Cyprinus carpio</name>
    <name type="common">Common carp</name>
    <dbReference type="NCBI Taxonomy" id="7962"/>
    <lineage>
        <taxon>Eukaryota</taxon>
        <taxon>Metazoa</taxon>
        <taxon>Chordata</taxon>
        <taxon>Craniata</taxon>
        <taxon>Vertebrata</taxon>
        <taxon>Euteleostomi</taxon>
        <taxon>Actinopterygii</taxon>
        <taxon>Neopterygii</taxon>
        <taxon>Teleostei</taxon>
        <taxon>Ostariophysi</taxon>
        <taxon>Cypriniformes</taxon>
        <taxon>Cyprinidae</taxon>
        <taxon>Cyprininae</taxon>
        <taxon>Cyprinus</taxon>
    </lineage>
</organism>
<dbReference type="GO" id="GO:0051604">
    <property type="term" value="P:protein maturation"/>
    <property type="evidence" value="ECO:0007669"/>
    <property type="project" value="UniProtKB-ARBA"/>
</dbReference>
<evidence type="ECO:0000256" key="4">
    <source>
        <dbReference type="ARBA" id="ARBA00022490"/>
    </source>
</evidence>
<evidence type="ECO:0000256" key="8">
    <source>
        <dbReference type="ARBA" id="ARBA00022737"/>
    </source>
</evidence>
<feature type="region of interest" description="Disordered" evidence="18">
    <location>
        <begin position="39"/>
        <end position="73"/>
    </location>
</feature>
<evidence type="ECO:0000256" key="15">
    <source>
        <dbReference type="ARBA" id="ARBA00068172"/>
    </source>
</evidence>
<dbReference type="Gene3D" id="3.40.50.1460">
    <property type="match status" value="1"/>
</dbReference>
<dbReference type="Ensembl" id="ENSCCRT00020066263.1">
    <property type="protein sequence ID" value="ENSCCRP00020060152.1"/>
    <property type="gene ID" value="ENSCCRG00020028459.1"/>
</dbReference>
<keyword evidence="5" id="KW-0597">Phosphoprotein</keyword>
<dbReference type="GO" id="GO:0005634">
    <property type="term" value="C:nucleus"/>
    <property type="evidence" value="ECO:0007669"/>
    <property type="project" value="UniProtKB-SubCell"/>
</dbReference>
<dbReference type="GO" id="GO:0006508">
    <property type="term" value="P:proteolysis"/>
    <property type="evidence" value="ECO:0007669"/>
    <property type="project" value="UniProtKB-KW"/>
</dbReference>
<keyword evidence="6" id="KW-0645">Protease</keyword>
<keyword evidence="12" id="KW-0539">Nucleus</keyword>
<keyword evidence="11" id="KW-0865">Zymogen</keyword>
<dbReference type="GO" id="GO:0006915">
    <property type="term" value="P:apoptotic process"/>
    <property type="evidence" value="ECO:0007669"/>
    <property type="project" value="UniProtKB-KW"/>
</dbReference>
<evidence type="ECO:0000256" key="10">
    <source>
        <dbReference type="ARBA" id="ARBA00022807"/>
    </source>
</evidence>
<dbReference type="InterPro" id="IPR011600">
    <property type="entry name" value="Pept_C14_caspase"/>
</dbReference>
<dbReference type="PROSITE" id="PS50207">
    <property type="entry name" value="CASPASE_P10"/>
    <property type="match status" value="1"/>
</dbReference>
<evidence type="ECO:0000313" key="22">
    <source>
        <dbReference type="Proteomes" id="UP000694427"/>
    </source>
</evidence>
<dbReference type="AlphaFoldDB" id="A0A8C1NL26"/>
<proteinExistence type="inferred from homology"/>
<evidence type="ECO:0000256" key="11">
    <source>
        <dbReference type="ARBA" id="ARBA00023145"/>
    </source>
</evidence>
<protein>
    <recommendedName>
        <fullName evidence="15">Caspase-8</fullName>
        <ecNumber evidence="14">3.4.22.61</ecNumber>
    </recommendedName>
</protein>
<keyword evidence="9" id="KW-0378">Hydrolase</keyword>
<evidence type="ECO:0000256" key="7">
    <source>
        <dbReference type="ARBA" id="ARBA00022703"/>
    </source>
</evidence>
<comment type="catalytic activity">
    <reaction evidence="13">
        <text>Strict requirement for Asp at position P1 and has a preferred cleavage sequence of (Leu/Asp/Val)-Glu-Thr-Asp-|-(Gly/Ser/Ala).</text>
        <dbReference type="EC" id="3.4.22.61"/>
    </reaction>
</comment>
<feature type="domain" description="Caspase family p10" evidence="19">
    <location>
        <begin position="268"/>
        <end position="355"/>
    </location>
</feature>
<comment type="subcellular location">
    <subcellularLocation>
        <location evidence="2">Cytoplasm</location>
    </subcellularLocation>
    <subcellularLocation>
        <location evidence="1">Nucleus</location>
    </subcellularLocation>
</comment>
<dbReference type="InterPro" id="IPR001309">
    <property type="entry name" value="Pept_C14_p20"/>
</dbReference>
<sequence length="359" mass="40780">MMHQTFKILQVLNLMHDFVDIQSCNVSVVITEMGKIGTASNKNRTSLSNKNQQKVKASDGSKRKKPEDKENLPECVQKTYVLKRKQEPLQSTGNISDHYPKKKRVVSTQKEFYSMSNRPLGYCLIINNYNFERTSLGNRRGTDKDKDDLTRVFENMFFKVEVRDDLQASDMQNVIKELAERDHSQMDAFVCCILSHGEKGSVLGIDGKPVPICELKQPFAECHTLVNKPKLFFIQACQGNEAQQGVWMADGQENTREGTFEKVSHTAALHGVPKDADFLIGIATVAHYKSFRHTKHGSIYIQELCKQLESGCHWKEDIHSILTKVNRIVSSKILLGCKQMPEVHYTLTKTLVLPMKQGC</sequence>
<keyword evidence="22" id="KW-1185">Reference proteome</keyword>